<evidence type="ECO:0000256" key="8">
    <source>
        <dbReference type="ARBA" id="ARBA00068752"/>
    </source>
</evidence>
<dbReference type="CDD" id="cd15561">
    <property type="entry name" value="PHD1_PHF14"/>
    <property type="match status" value="1"/>
</dbReference>
<evidence type="ECO:0000256" key="4">
    <source>
        <dbReference type="ARBA" id="ARBA00022771"/>
    </source>
</evidence>
<organism evidence="13 14">
    <name type="scientific">Merluccius polli</name>
    <name type="common">Benguela hake</name>
    <name type="synonym">Merluccius cadenati</name>
    <dbReference type="NCBI Taxonomy" id="89951"/>
    <lineage>
        <taxon>Eukaryota</taxon>
        <taxon>Metazoa</taxon>
        <taxon>Chordata</taxon>
        <taxon>Craniata</taxon>
        <taxon>Vertebrata</taxon>
        <taxon>Euteleostomi</taxon>
        <taxon>Actinopterygii</taxon>
        <taxon>Neopterygii</taxon>
        <taxon>Teleostei</taxon>
        <taxon>Neoteleostei</taxon>
        <taxon>Acanthomorphata</taxon>
        <taxon>Zeiogadaria</taxon>
        <taxon>Gadariae</taxon>
        <taxon>Gadiformes</taxon>
        <taxon>Gadoidei</taxon>
        <taxon>Merlucciidae</taxon>
        <taxon>Merluccius</taxon>
    </lineage>
</organism>
<evidence type="ECO:0000313" key="13">
    <source>
        <dbReference type="EMBL" id="KAK0131416.1"/>
    </source>
</evidence>
<feature type="compositionally biased region" description="Acidic residues" evidence="10">
    <location>
        <begin position="225"/>
        <end position="258"/>
    </location>
</feature>
<dbReference type="Proteomes" id="UP001174136">
    <property type="component" value="Unassembled WGS sequence"/>
</dbReference>
<keyword evidence="6" id="KW-0175">Coiled coil</keyword>
<sequence>MAVRVDRGLKRRQVKPLAASLLDALDYDSSDDSDFEVGDASGSDGTGNGSDEEGSKGSAAGSDSDSDNAASANDGVEEQEAEKGPATSNCVIVDEEKGRQQPSSDGSGKEATAMASAKGRRKSKKTSDTETAAGSGGEGSVSVSGSGNGDGDGNAEEGATAEPKKWNFRRNRPLLDFTTMEDLNEMDDYDSEDDNDWRPAAGKKKNKAAAQKGRSGEGEEGGSGSDEDDDDDDDDGDNDDDDDNDDNGDNDDDKDEDKDGNSSSSDSDKEMNKPKKKAKNNSSFDDELTNDSTSQEKGNKDPSLEAAQTWSSQRMEHILICCVCLGDNSEDADEIIQCDNCGVTVHEGCYGVDGESDSIMSSASENSTEPWFCDACKNGVTPSCELCPNQDGIFKETDAGRWVHVVCALYVPGVAFGDIDKLRPECSFCEDARFARTGVCISCDAGMCRSYFHVTCAQREGLLSEAAAEEFIRFPLDNQQLHRIKANFMACRYAGVVGAVDGTHIQIIAPSKDEDVFVNRKNVHSINTQIVFDATFYILDVAKWPRVYP</sequence>
<dbReference type="PROSITE" id="PS01359">
    <property type="entry name" value="ZF_PHD_1"/>
    <property type="match status" value="1"/>
</dbReference>
<dbReference type="InterPro" id="IPR001965">
    <property type="entry name" value="Znf_PHD"/>
</dbReference>
<keyword evidence="2" id="KW-0479">Metal-binding</keyword>
<evidence type="ECO:0000259" key="12">
    <source>
        <dbReference type="PROSITE" id="PS51805"/>
    </source>
</evidence>
<dbReference type="FunFam" id="3.30.40.10:FF:000086">
    <property type="entry name" value="PHD finger protein 14 isoform X1"/>
    <property type="match status" value="1"/>
</dbReference>
<evidence type="ECO:0000256" key="1">
    <source>
        <dbReference type="ARBA" id="ARBA00004123"/>
    </source>
</evidence>
<dbReference type="GO" id="GO:0006357">
    <property type="term" value="P:regulation of transcription by RNA polymerase II"/>
    <property type="evidence" value="ECO:0007669"/>
    <property type="project" value="TreeGrafter"/>
</dbReference>
<dbReference type="SMART" id="SM00249">
    <property type="entry name" value="PHD"/>
    <property type="match status" value="2"/>
</dbReference>
<feature type="domain" description="PHD-type" evidence="11">
    <location>
        <begin position="318"/>
        <end position="379"/>
    </location>
</feature>
<evidence type="ECO:0000256" key="6">
    <source>
        <dbReference type="ARBA" id="ARBA00023054"/>
    </source>
</evidence>
<evidence type="ECO:0000313" key="14">
    <source>
        <dbReference type="Proteomes" id="UP001174136"/>
    </source>
</evidence>
<keyword evidence="14" id="KW-1185">Reference proteome</keyword>
<feature type="region of interest" description="Disordered" evidence="10">
    <location>
        <begin position="23"/>
        <end position="309"/>
    </location>
</feature>
<dbReference type="SUPFAM" id="SSF57903">
    <property type="entry name" value="FYVE/PHD zinc finger"/>
    <property type="match status" value="1"/>
</dbReference>
<proteinExistence type="predicted"/>
<keyword evidence="3" id="KW-0677">Repeat</keyword>
<dbReference type="Pfam" id="PF13832">
    <property type="entry name" value="zf-HC5HC2H_2"/>
    <property type="match status" value="1"/>
</dbReference>
<dbReference type="Pfam" id="PF00628">
    <property type="entry name" value="PHD"/>
    <property type="match status" value="1"/>
</dbReference>
<keyword evidence="7" id="KW-0539">Nucleus</keyword>
<dbReference type="InterPro" id="IPR013083">
    <property type="entry name" value="Znf_RING/FYVE/PHD"/>
</dbReference>
<dbReference type="PROSITE" id="PS50016">
    <property type="entry name" value="ZF_PHD_2"/>
    <property type="match status" value="1"/>
</dbReference>
<evidence type="ECO:0000256" key="9">
    <source>
        <dbReference type="PROSITE-ProRule" id="PRU00146"/>
    </source>
</evidence>
<gene>
    <name evidence="13" type="primary">PHF14_0</name>
    <name evidence="13" type="ORF">N1851_033868</name>
</gene>
<feature type="compositionally biased region" description="Low complexity" evidence="10">
    <location>
        <begin position="56"/>
        <end position="74"/>
    </location>
</feature>
<comment type="subcellular location">
    <subcellularLocation>
        <location evidence="1">Nucleus</location>
    </subcellularLocation>
</comment>
<dbReference type="InterPro" id="IPR019786">
    <property type="entry name" value="Zinc_finger_PHD-type_CS"/>
</dbReference>
<dbReference type="Gene3D" id="3.30.40.10">
    <property type="entry name" value="Zinc/RING finger domain, C3HC4 (zinc finger)"/>
    <property type="match status" value="2"/>
</dbReference>
<reference evidence="13" key="1">
    <citation type="journal article" date="2023" name="Front. Mar. Sci.">
        <title>A new Merluccius polli reference genome to investigate the effects of global change in West African waters.</title>
        <authorList>
            <person name="Mateo J.L."/>
            <person name="Blanco-Fernandez C."/>
            <person name="Garcia-Vazquez E."/>
            <person name="Machado-Schiaffino G."/>
        </authorList>
    </citation>
    <scope>NUCLEOTIDE SEQUENCE</scope>
    <source>
        <strain evidence="13">C29</strain>
        <tissue evidence="13">Fin</tissue>
    </source>
</reference>
<dbReference type="InterPro" id="IPR011011">
    <property type="entry name" value="Znf_FYVE_PHD"/>
</dbReference>
<protein>
    <recommendedName>
        <fullName evidence="8">PHD finger protein 14</fullName>
    </recommendedName>
</protein>
<comment type="caution">
    <text evidence="13">The sequence shown here is derived from an EMBL/GenBank/DDBJ whole genome shotgun (WGS) entry which is preliminary data.</text>
</comment>
<evidence type="ECO:0000256" key="3">
    <source>
        <dbReference type="ARBA" id="ARBA00022737"/>
    </source>
</evidence>
<keyword evidence="4 9" id="KW-0863">Zinc-finger</keyword>
<evidence type="ECO:0000259" key="11">
    <source>
        <dbReference type="PROSITE" id="PS50016"/>
    </source>
</evidence>
<dbReference type="InterPro" id="IPR019787">
    <property type="entry name" value="Znf_PHD-finger"/>
</dbReference>
<feature type="compositionally biased region" description="Acidic residues" evidence="10">
    <location>
        <begin position="25"/>
        <end position="37"/>
    </location>
</feature>
<evidence type="ECO:0000256" key="2">
    <source>
        <dbReference type="ARBA" id="ARBA00022723"/>
    </source>
</evidence>
<accession>A0AA47NM17</accession>
<dbReference type="EMBL" id="JAOPHQ010006545">
    <property type="protein sequence ID" value="KAK0131416.1"/>
    <property type="molecule type" value="Genomic_DNA"/>
</dbReference>
<dbReference type="InterPro" id="IPR050701">
    <property type="entry name" value="Histone_Mod_Regulator"/>
</dbReference>
<feature type="domain" description="PHD-type" evidence="12">
    <location>
        <begin position="381"/>
        <end position="483"/>
    </location>
</feature>
<dbReference type="AlphaFoldDB" id="A0AA47NM17"/>
<keyword evidence="5" id="KW-0862">Zinc</keyword>
<dbReference type="InterPro" id="IPR034732">
    <property type="entry name" value="EPHD"/>
</dbReference>
<evidence type="ECO:0000256" key="7">
    <source>
        <dbReference type="ARBA" id="ARBA00023242"/>
    </source>
</evidence>
<dbReference type="GO" id="GO:0005634">
    <property type="term" value="C:nucleus"/>
    <property type="evidence" value="ECO:0007669"/>
    <property type="project" value="UniProtKB-SubCell"/>
</dbReference>
<dbReference type="GO" id="GO:0008270">
    <property type="term" value="F:zinc ion binding"/>
    <property type="evidence" value="ECO:0007669"/>
    <property type="project" value="UniProtKB-KW"/>
</dbReference>
<name>A0AA47NM17_MERPO</name>
<evidence type="ECO:0000256" key="5">
    <source>
        <dbReference type="ARBA" id="ARBA00022833"/>
    </source>
</evidence>
<feature type="compositionally biased region" description="Acidic residues" evidence="10">
    <location>
        <begin position="182"/>
        <end position="195"/>
    </location>
</feature>
<dbReference type="PROSITE" id="PS51805">
    <property type="entry name" value="EPHD"/>
    <property type="match status" value="1"/>
</dbReference>
<evidence type="ECO:0000256" key="10">
    <source>
        <dbReference type="SAM" id="MobiDB-lite"/>
    </source>
</evidence>
<dbReference type="PANTHER" id="PTHR13793">
    <property type="entry name" value="PHD FINGER PROTEINS"/>
    <property type="match status" value="1"/>
</dbReference>
<dbReference type="PANTHER" id="PTHR13793:SF150">
    <property type="entry name" value="PHD FINGER PROTEIN 14"/>
    <property type="match status" value="1"/>
</dbReference>